<evidence type="ECO:0008006" key="4">
    <source>
        <dbReference type="Google" id="ProtNLM"/>
    </source>
</evidence>
<dbReference type="Proteomes" id="UP000321907">
    <property type="component" value="Unassembled WGS sequence"/>
</dbReference>
<protein>
    <recommendedName>
        <fullName evidence="4">DUF2306 domain-containing protein</fullName>
    </recommendedName>
</protein>
<comment type="caution">
    <text evidence="2">The sequence shown here is derived from an EMBL/GenBank/DDBJ whole genome shotgun (WGS) entry which is preliminary data.</text>
</comment>
<name>A0A5C7FCG2_9BACT</name>
<dbReference type="EMBL" id="VOXD01000021">
    <property type="protein sequence ID" value="TXF88630.1"/>
    <property type="molecule type" value="Genomic_DNA"/>
</dbReference>
<dbReference type="OrthoDB" id="6385003at2"/>
<organism evidence="2 3">
    <name type="scientific">Neolewinella aurantiaca</name>
    <dbReference type="NCBI Taxonomy" id="2602767"/>
    <lineage>
        <taxon>Bacteria</taxon>
        <taxon>Pseudomonadati</taxon>
        <taxon>Bacteroidota</taxon>
        <taxon>Saprospiria</taxon>
        <taxon>Saprospirales</taxon>
        <taxon>Lewinellaceae</taxon>
        <taxon>Neolewinella</taxon>
    </lineage>
</organism>
<feature type="transmembrane region" description="Helical" evidence="1">
    <location>
        <begin position="43"/>
        <end position="63"/>
    </location>
</feature>
<feature type="transmembrane region" description="Helical" evidence="1">
    <location>
        <begin position="137"/>
        <end position="157"/>
    </location>
</feature>
<reference evidence="2 3" key="1">
    <citation type="submission" date="2019-08" db="EMBL/GenBank/DDBJ databases">
        <title>Lewinella sp. strain SSH13 Genome sequencing and assembly.</title>
        <authorList>
            <person name="Kim I."/>
        </authorList>
    </citation>
    <scope>NUCLEOTIDE SEQUENCE [LARGE SCALE GENOMIC DNA]</scope>
    <source>
        <strain evidence="2 3">SSH13</strain>
    </source>
</reference>
<proteinExistence type="predicted"/>
<dbReference type="AlphaFoldDB" id="A0A5C7FCG2"/>
<keyword evidence="1" id="KW-1133">Transmembrane helix</keyword>
<dbReference type="Pfam" id="PF10067">
    <property type="entry name" value="DUF2306"/>
    <property type="match status" value="1"/>
</dbReference>
<keyword evidence="1" id="KW-0812">Transmembrane</keyword>
<evidence type="ECO:0000256" key="1">
    <source>
        <dbReference type="SAM" id="Phobius"/>
    </source>
</evidence>
<feature type="transmembrane region" description="Helical" evidence="1">
    <location>
        <begin position="69"/>
        <end position="89"/>
    </location>
</feature>
<dbReference type="RefSeq" id="WP_147931430.1">
    <property type="nucleotide sequence ID" value="NZ_VOXD01000021.1"/>
</dbReference>
<dbReference type="InterPro" id="IPR018750">
    <property type="entry name" value="DUF2306_membrane"/>
</dbReference>
<sequence>MLLSITQSPVGFIHFLSAVAAMLAGGGVLFLPKGTVLHRRLGYIYVVTMVVMLGTAFSIYSLYGEFGLFHYLAVFSSLTLIGGMVPVILKKPKPGYVSMHFSFMYWSVIGLYMAFVAETAVRLPQTVIADGVPTNTFYTMVAIGSGVVMVAANVSWFRNKKRWQAKFDTVSTLQSVDK</sequence>
<evidence type="ECO:0000313" key="3">
    <source>
        <dbReference type="Proteomes" id="UP000321907"/>
    </source>
</evidence>
<evidence type="ECO:0000313" key="2">
    <source>
        <dbReference type="EMBL" id="TXF88630.1"/>
    </source>
</evidence>
<keyword evidence="1" id="KW-0472">Membrane</keyword>
<feature type="transmembrane region" description="Helical" evidence="1">
    <location>
        <begin position="96"/>
        <end position="117"/>
    </location>
</feature>
<gene>
    <name evidence="2" type="ORF">FUA23_14285</name>
</gene>
<feature type="transmembrane region" description="Helical" evidence="1">
    <location>
        <begin position="12"/>
        <end position="31"/>
    </location>
</feature>
<keyword evidence="3" id="KW-1185">Reference proteome</keyword>
<accession>A0A5C7FCG2</accession>